<keyword evidence="1" id="KW-1133">Transmembrane helix</keyword>
<dbReference type="AlphaFoldDB" id="A0AAW6B6W7"/>
<organism evidence="2 3">
    <name type="scientific">Gemella haemolysans</name>
    <dbReference type="NCBI Taxonomy" id="1379"/>
    <lineage>
        <taxon>Bacteria</taxon>
        <taxon>Bacillati</taxon>
        <taxon>Bacillota</taxon>
        <taxon>Bacilli</taxon>
        <taxon>Bacillales</taxon>
        <taxon>Gemellaceae</taxon>
        <taxon>Gemella</taxon>
    </lineage>
</organism>
<evidence type="ECO:0000313" key="2">
    <source>
        <dbReference type="EMBL" id="MDB6186222.1"/>
    </source>
</evidence>
<dbReference type="EMBL" id="JAQMFS010000064">
    <property type="protein sequence ID" value="MDB6186222.1"/>
    <property type="molecule type" value="Genomic_DNA"/>
</dbReference>
<keyword evidence="1" id="KW-0472">Membrane</keyword>
<name>A0AAW6B6W7_9BACL</name>
<evidence type="ECO:0008006" key="4">
    <source>
        <dbReference type="Google" id="ProtNLM"/>
    </source>
</evidence>
<proteinExistence type="predicted"/>
<dbReference type="RefSeq" id="WP_271987442.1">
    <property type="nucleotide sequence ID" value="NZ_JAQMFS010000064.1"/>
</dbReference>
<dbReference type="Proteomes" id="UP001212217">
    <property type="component" value="Unassembled WGS sequence"/>
</dbReference>
<keyword evidence="1" id="KW-0812">Transmembrane</keyword>
<sequence length="347" mass="39877">MKKSYLRGTRLKIFIAINLIFVSLIATRASYNSYTKSAETLYNEGDQFTGNYSGITYIKLEAIEKLDIVDEKLADDEKFYMVQHENGFVILKATQKDIKKLIQSSDVPEGKIINLKDKNLYSIIDVIEEKGSKGKTNISSELLDKFNTAADHSTLIKVRILEVIKDLGLDKTEANYKSKLQEKPFISNVYIKVPGTIYYLGIYGFPAAIVLATLLLIRSIIKGIRKSKAEYEELFIEYPETEYDVDILVRDAKYINKNLRVLIYKDALVFYGGVFNFELLSGFLKITFSDINDSKNNIQYYTAEIHREFESNEVIKMCSYYKDATAEITELGKILKEEYGKEVEYDF</sequence>
<feature type="transmembrane region" description="Helical" evidence="1">
    <location>
        <begin position="12"/>
        <end position="31"/>
    </location>
</feature>
<protein>
    <recommendedName>
        <fullName evidence="4">TPM domain-containing protein</fullName>
    </recommendedName>
</protein>
<feature type="transmembrane region" description="Helical" evidence="1">
    <location>
        <begin position="197"/>
        <end position="217"/>
    </location>
</feature>
<gene>
    <name evidence="2" type="ORF">PNO30_05410</name>
</gene>
<reference evidence="2" key="1">
    <citation type="submission" date="2023-08" db="EMBL/GenBank/DDBJ databases">
        <title>Dental plaque isolates bound by oral lectin ZG16B.</title>
        <authorList>
            <person name="Ghosh S."/>
        </authorList>
    </citation>
    <scope>NUCLEOTIDE SEQUENCE</scope>
    <source>
        <strain evidence="2">DP3_5B</strain>
    </source>
</reference>
<accession>A0AAW6B6W7</accession>
<evidence type="ECO:0000256" key="1">
    <source>
        <dbReference type="SAM" id="Phobius"/>
    </source>
</evidence>
<evidence type="ECO:0000313" key="3">
    <source>
        <dbReference type="Proteomes" id="UP001212217"/>
    </source>
</evidence>
<comment type="caution">
    <text evidence="2">The sequence shown here is derived from an EMBL/GenBank/DDBJ whole genome shotgun (WGS) entry which is preliminary data.</text>
</comment>